<proteinExistence type="predicted"/>
<accession>A0A5Q0H291</accession>
<dbReference type="AlphaFoldDB" id="A0A5Q0H291"/>
<gene>
    <name evidence="1" type="ORF">EKG83_25740</name>
</gene>
<dbReference type="Proteomes" id="UP000325787">
    <property type="component" value="Chromosome"/>
</dbReference>
<protein>
    <submittedName>
        <fullName evidence="1">Uncharacterized protein</fullName>
    </submittedName>
</protein>
<dbReference type="EMBL" id="CP034550">
    <property type="protein sequence ID" value="QFZ20367.1"/>
    <property type="molecule type" value="Genomic_DNA"/>
</dbReference>
<organism evidence="1 2">
    <name type="scientific">Saccharothrix syringae</name>
    <name type="common">Nocardiopsis syringae</name>
    <dbReference type="NCBI Taxonomy" id="103733"/>
    <lineage>
        <taxon>Bacteria</taxon>
        <taxon>Bacillati</taxon>
        <taxon>Actinomycetota</taxon>
        <taxon>Actinomycetes</taxon>
        <taxon>Pseudonocardiales</taxon>
        <taxon>Pseudonocardiaceae</taxon>
        <taxon>Saccharothrix</taxon>
    </lineage>
</organism>
<sequence>MFTAVAAWASRIQQPPLVASPGSSLAADDQAFPSPPASTIVYNGLVTAVEHLDYLRTALQATGRIYPAANYTVLKSAPTGAAQAVWVLAPQARSKRVGHALEIAVDNYNQQRKLVEAATALTVEQQAVADRVTATLDARLDEAAALATFLGKNSANIRKWKFDMTRAITEAVELANPVDTADAAVIRSGTGLLWRSQSGHAHGTPGSRLSLIDHGSVVDGGNGTLWVAASISFEEVVTATGAATLLLDEAWRLYDLRRESPGDA</sequence>
<name>A0A5Q0H291_SACSY</name>
<dbReference type="OrthoDB" id="3700868at2"/>
<dbReference type="KEGG" id="ssyi:EKG83_25740"/>
<keyword evidence="2" id="KW-1185">Reference proteome</keyword>
<reference evidence="2" key="1">
    <citation type="journal article" date="2021" name="Curr. Microbiol.">
        <title>Complete genome of nocamycin-producing strain Saccharothrix syringae NRRL B-16468 reveals the biosynthetic potential for secondary metabolites.</title>
        <authorList>
            <person name="Mo X."/>
            <person name="Yang S."/>
        </authorList>
    </citation>
    <scope>NUCLEOTIDE SEQUENCE [LARGE SCALE GENOMIC DNA]</scope>
    <source>
        <strain evidence="2">ATCC 51364 / DSM 43886 / JCM 6844 / KCTC 9398 / NBRC 14523 / NRRL B-16468 / INA 2240</strain>
    </source>
</reference>
<evidence type="ECO:0000313" key="2">
    <source>
        <dbReference type="Proteomes" id="UP000325787"/>
    </source>
</evidence>
<evidence type="ECO:0000313" key="1">
    <source>
        <dbReference type="EMBL" id="QFZ20367.1"/>
    </source>
</evidence>
<dbReference type="RefSeq" id="WP_033433545.1">
    <property type="nucleotide sequence ID" value="NZ_CP034550.1"/>
</dbReference>